<dbReference type="CDD" id="cd21175">
    <property type="entry name" value="LPMO_AA9"/>
    <property type="match status" value="1"/>
</dbReference>
<comment type="cofactor">
    <cofactor evidence="1">
        <name>Cu(2+)</name>
        <dbReference type="ChEBI" id="CHEBI:29036"/>
    </cofactor>
</comment>
<dbReference type="EMBL" id="ML119137">
    <property type="protein sequence ID" value="RPB11285.1"/>
    <property type="molecule type" value="Genomic_DNA"/>
</dbReference>
<dbReference type="Proteomes" id="UP000277580">
    <property type="component" value="Unassembled WGS sequence"/>
</dbReference>
<dbReference type="OrthoDB" id="5985073at2759"/>
<keyword evidence="5" id="KW-0136">Cellulose degradation</keyword>
<organism evidence="9 10">
    <name type="scientific">Morchella conica CCBAS932</name>
    <dbReference type="NCBI Taxonomy" id="1392247"/>
    <lineage>
        <taxon>Eukaryota</taxon>
        <taxon>Fungi</taxon>
        <taxon>Dikarya</taxon>
        <taxon>Ascomycota</taxon>
        <taxon>Pezizomycotina</taxon>
        <taxon>Pezizomycetes</taxon>
        <taxon>Pezizales</taxon>
        <taxon>Morchellaceae</taxon>
        <taxon>Morchella</taxon>
    </lineage>
</organism>
<dbReference type="InterPro" id="IPR049892">
    <property type="entry name" value="AA9"/>
</dbReference>
<keyword evidence="10" id="KW-1185">Reference proteome</keyword>
<feature type="compositionally biased region" description="Low complexity" evidence="6">
    <location>
        <begin position="297"/>
        <end position="313"/>
    </location>
</feature>
<keyword evidence="3 5" id="KW-0964">Secreted</keyword>
<protein>
    <recommendedName>
        <fullName evidence="5">AA9 family lytic polysaccharide monooxygenase</fullName>
        <ecNumber evidence="5">1.14.99.56</ecNumber>
    </recommendedName>
    <alternativeName>
        <fullName evidence="5">Endo-beta-1,4-glucanase</fullName>
    </alternativeName>
    <alternativeName>
        <fullName evidence="5">Glycosyl hydrolase 61 family protein</fullName>
    </alternativeName>
</protein>
<evidence type="ECO:0000256" key="6">
    <source>
        <dbReference type="SAM" id="MobiDB-lite"/>
    </source>
</evidence>
<gene>
    <name evidence="9" type="ORF">P167DRAFT_537011</name>
</gene>
<dbReference type="AlphaFoldDB" id="A0A3N4KZX7"/>
<feature type="region of interest" description="Disordered" evidence="6">
    <location>
        <begin position="290"/>
        <end position="378"/>
    </location>
</feature>
<comment type="domain">
    <text evidence="5">Has a modular structure: an endo-beta-1,4-glucanase catalytic module at the N-terminus, a linker rich in serines and threonines, and a C-terminal carbohydrate-binding module (CBM).</text>
</comment>
<keyword evidence="5" id="KW-0624">Polysaccharide degradation</keyword>
<dbReference type="GO" id="GO:0008810">
    <property type="term" value="F:cellulase activity"/>
    <property type="evidence" value="ECO:0007669"/>
    <property type="project" value="UniProtKB-UniRule"/>
</dbReference>
<comment type="catalytic activity">
    <reaction evidence="5">
        <text>[(1-&gt;4)-beta-D-glucosyl]n+m + reduced acceptor + O2 = 4-dehydro-beta-D-glucosyl-[(1-&gt;4)-beta-D-glucosyl]n-1 + [(1-&gt;4)-beta-D-glucosyl]m + acceptor + H2O.</text>
        <dbReference type="EC" id="1.14.99.56"/>
    </reaction>
</comment>
<evidence type="ECO:0000256" key="2">
    <source>
        <dbReference type="ARBA" id="ARBA00004613"/>
    </source>
</evidence>
<feature type="chain" id="PRO_5017924986" description="AA9 family lytic polysaccharide monooxygenase" evidence="7">
    <location>
        <begin position="17"/>
        <end position="448"/>
    </location>
</feature>
<dbReference type="Gene3D" id="2.70.50.70">
    <property type="match status" value="1"/>
</dbReference>
<dbReference type="Pfam" id="PF03443">
    <property type="entry name" value="AA9"/>
    <property type="match status" value="1"/>
</dbReference>
<dbReference type="GO" id="GO:0030248">
    <property type="term" value="F:cellulose binding"/>
    <property type="evidence" value="ECO:0007669"/>
    <property type="project" value="UniProtKB-UniRule"/>
</dbReference>
<feature type="signal peptide" evidence="7">
    <location>
        <begin position="1"/>
        <end position="16"/>
    </location>
</feature>
<proteinExistence type="predicted"/>
<feature type="compositionally biased region" description="Acidic residues" evidence="6">
    <location>
        <begin position="315"/>
        <end position="366"/>
    </location>
</feature>
<evidence type="ECO:0000313" key="9">
    <source>
        <dbReference type="EMBL" id="RPB11285.1"/>
    </source>
</evidence>
<evidence type="ECO:0000256" key="7">
    <source>
        <dbReference type="SAM" id="SignalP"/>
    </source>
</evidence>
<keyword evidence="5" id="KW-0119">Carbohydrate metabolism</keyword>
<evidence type="ECO:0000256" key="1">
    <source>
        <dbReference type="ARBA" id="ARBA00001973"/>
    </source>
</evidence>
<keyword evidence="7" id="KW-0732">Signal</keyword>
<dbReference type="InParanoid" id="A0A3N4KZX7"/>
<evidence type="ECO:0000256" key="3">
    <source>
        <dbReference type="ARBA" id="ARBA00022525"/>
    </source>
</evidence>
<dbReference type="EC" id="1.14.99.56" evidence="5"/>
<reference evidence="9 10" key="1">
    <citation type="journal article" date="2018" name="Nat. Ecol. Evol.">
        <title>Pezizomycetes genomes reveal the molecular basis of ectomycorrhizal truffle lifestyle.</title>
        <authorList>
            <person name="Murat C."/>
            <person name="Payen T."/>
            <person name="Noel B."/>
            <person name="Kuo A."/>
            <person name="Morin E."/>
            <person name="Chen J."/>
            <person name="Kohler A."/>
            <person name="Krizsan K."/>
            <person name="Balestrini R."/>
            <person name="Da Silva C."/>
            <person name="Montanini B."/>
            <person name="Hainaut M."/>
            <person name="Levati E."/>
            <person name="Barry K.W."/>
            <person name="Belfiori B."/>
            <person name="Cichocki N."/>
            <person name="Clum A."/>
            <person name="Dockter R.B."/>
            <person name="Fauchery L."/>
            <person name="Guy J."/>
            <person name="Iotti M."/>
            <person name="Le Tacon F."/>
            <person name="Lindquist E.A."/>
            <person name="Lipzen A."/>
            <person name="Malagnac F."/>
            <person name="Mello A."/>
            <person name="Molinier V."/>
            <person name="Miyauchi S."/>
            <person name="Poulain J."/>
            <person name="Riccioni C."/>
            <person name="Rubini A."/>
            <person name="Sitrit Y."/>
            <person name="Splivallo R."/>
            <person name="Traeger S."/>
            <person name="Wang M."/>
            <person name="Zifcakova L."/>
            <person name="Wipf D."/>
            <person name="Zambonelli A."/>
            <person name="Paolocci F."/>
            <person name="Nowrousian M."/>
            <person name="Ottonello S."/>
            <person name="Baldrian P."/>
            <person name="Spatafora J.W."/>
            <person name="Henrissat B."/>
            <person name="Nagy L.G."/>
            <person name="Aury J.M."/>
            <person name="Wincker P."/>
            <person name="Grigoriev I.V."/>
            <person name="Bonfante P."/>
            <person name="Martin F.M."/>
        </authorList>
    </citation>
    <scope>NUCLEOTIDE SEQUENCE [LARGE SCALE GENOMIC DNA]</scope>
    <source>
        <strain evidence="9 10">CCBAS932</strain>
    </source>
</reference>
<evidence type="ECO:0000313" key="10">
    <source>
        <dbReference type="Proteomes" id="UP000277580"/>
    </source>
</evidence>
<feature type="region of interest" description="Disordered" evidence="6">
    <location>
        <begin position="417"/>
        <end position="448"/>
    </location>
</feature>
<name>A0A3N4KZX7_9PEZI</name>
<evidence type="ECO:0000259" key="8">
    <source>
        <dbReference type="Pfam" id="PF03443"/>
    </source>
</evidence>
<comment type="function">
    <text evidence="5">Lytic polysaccharide monooxygenase (LMPO) that depolymerizes crystalline and amorphous polysaccharides via the oxidation of scissile alpha- or beta-(1-4)-glycosidic bonds, yielding C1 and/or C4 oxidation products. Catalysis by LPMOs requires the reduction of the active-site copper from Cu(II) to Cu(I) by a reducing agent and H(2)O(2) or O(2) as a cosubstrate.</text>
</comment>
<evidence type="ECO:0000256" key="4">
    <source>
        <dbReference type="ARBA" id="ARBA00023157"/>
    </source>
</evidence>
<dbReference type="STRING" id="1392247.A0A3N4KZX7"/>
<dbReference type="PANTHER" id="PTHR33353">
    <property type="entry name" value="PUTATIVE (AFU_ORTHOLOGUE AFUA_1G12560)-RELATED"/>
    <property type="match status" value="1"/>
</dbReference>
<accession>A0A3N4KZX7</accession>
<dbReference type="GO" id="GO:0030245">
    <property type="term" value="P:cellulose catabolic process"/>
    <property type="evidence" value="ECO:0007669"/>
    <property type="project" value="UniProtKB-UniRule"/>
</dbReference>
<dbReference type="PANTHER" id="PTHR33353:SF32">
    <property type="entry name" value="ENDO-BETA-1,4-GLUCANASE D"/>
    <property type="match status" value="1"/>
</dbReference>
<feature type="compositionally biased region" description="Basic residues" evidence="6">
    <location>
        <begin position="433"/>
        <end position="448"/>
    </location>
</feature>
<feature type="domain" description="Auxiliary Activity family 9 catalytic" evidence="8">
    <location>
        <begin position="17"/>
        <end position="232"/>
    </location>
</feature>
<dbReference type="InterPro" id="IPR005103">
    <property type="entry name" value="AA9_LPMO"/>
</dbReference>
<dbReference type="GO" id="GO:0005576">
    <property type="term" value="C:extracellular region"/>
    <property type="evidence" value="ECO:0007669"/>
    <property type="project" value="UniProtKB-SubCell"/>
</dbReference>
<comment type="subcellular location">
    <subcellularLocation>
        <location evidence="2 5">Secreted</location>
    </subcellularLocation>
</comment>
<sequence>MKFTLPLLALAGTAFAHNFVTHFHINGVADPDCVRQAVSSDPIFDIYSDAMACNNIQRLAPKKCVVQGGDAVGFEWRVDRNTPPADFPLKDGYIPVGVTDDSHKGPCSVYMKKVSDSSTADGPGDGWFKVSEDGLDSAGSFCSDRIRLANAPQAGIIPRNIESGDYILRAEMITLNDAGPASRGGAEQPQFYTGCVQITVEGASGTNPDTVSIPGHLNMGMKGMIYDIWTPANGPYSDYTVPGPAPLLNLVPFKAGVSPATVGGSSGSTPSTKASSSKPASTAAAYTSQVAATSVRAPATTTEASAVTSTPASYDDVEDVPAETSAEDVPAETSVEEFPAETGSEDVPTETSAEDVPTETSVEDVPAETSAPAHEAPTQAPVVVATTVTCTTLVTSYTTVSVTAGETTSTVVVDDSTPASEVAAEPTKAYGGHGHRRGGRAHRKRHHL</sequence>
<evidence type="ECO:0000256" key="5">
    <source>
        <dbReference type="RuleBase" id="RU368122"/>
    </source>
</evidence>
<keyword evidence="4 5" id="KW-1015">Disulfide bond</keyword>